<keyword evidence="1" id="KW-0489">Methyltransferase</keyword>
<protein>
    <submittedName>
        <fullName evidence="1">Cobalt-precorrin-5B (C(1))-methyltransferase CbiD</fullName>
        <ecNumber evidence="1">2.1.1.195</ecNumber>
    </submittedName>
</protein>
<reference evidence="1" key="1">
    <citation type="submission" date="2021-08" db="EMBL/GenBank/DDBJ databases">
        <title>Novel anaerobic bacterium isolated from sea squirt in East Sea, Republic of Korea.</title>
        <authorList>
            <person name="Nguyen T.H."/>
            <person name="Li Z."/>
            <person name="Lee Y.-J."/>
            <person name="Ko J."/>
            <person name="Kim S.-G."/>
        </authorList>
    </citation>
    <scope>NUCLEOTIDE SEQUENCE</scope>
    <source>
        <strain evidence="1">KCTC 25031</strain>
    </source>
</reference>
<accession>A0AC61NPB1</accession>
<organism evidence="1 2">
    <name type="scientific">Halosquirtibacter laminarini</name>
    <dbReference type="NCBI Taxonomy" id="3374600"/>
    <lineage>
        <taxon>Bacteria</taxon>
        <taxon>Pseudomonadati</taxon>
        <taxon>Bacteroidota</taxon>
        <taxon>Bacteroidia</taxon>
        <taxon>Marinilabiliales</taxon>
        <taxon>Prolixibacteraceae</taxon>
        <taxon>Halosquirtibacter</taxon>
    </lineage>
</organism>
<name>A0AC61NPB1_9BACT</name>
<keyword evidence="2" id="KW-1185">Reference proteome</keyword>
<dbReference type="Proteomes" id="UP000826212">
    <property type="component" value="Chromosome"/>
</dbReference>
<proteinExistence type="predicted"/>
<evidence type="ECO:0000313" key="1">
    <source>
        <dbReference type="EMBL" id="QZE14734.1"/>
    </source>
</evidence>
<dbReference type="EC" id="2.1.1.195" evidence="1"/>
<evidence type="ECO:0000313" key="2">
    <source>
        <dbReference type="Proteomes" id="UP000826212"/>
    </source>
</evidence>
<sequence>MKKNQLRSGYSTGTCVMLSVRACVAMLFENIRPATVSVQIPIGETVEKDVYNLSCSESFASASVTKDGGDDPDDTHGLEIGCRVRLTSNEGVSFIKGEGVGVVTLPGLALPQGEPAINPAPREMITKMLYKIAYKYNYSGGFEIQPFVPEGEQVAKKTFNPRVGIIGGISILGTTGVVKPYSSDAFVASIRQGVEVLLHNGGHHVVLNSGGRSEKYVKGRFSDLSHLSFIQYGNFIGETLKIIDKKKIEKVTICIMLGKAVKLAQGHLDTHSHKVQFSSEWLSNLAKELGYPSNVCDKIVAFKLAGQLPLLVPMKRDEPIYQAILQECKSVCETLLNEIPLEVILVSKEGVLIDLLK</sequence>
<keyword evidence="1" id="KW-0808">Transferase</keyword>
<dbReference type="EMBL" id="CP081303">
    <property type="protein sequence ID" value="QZE14734.1"/>
    <property type="molecule type" value="Genomic_DNA"/>
</dbReference>
<gene>
    <name evidence="1" type="primary">cbiD</name>
    <name evidence="1" type="ORF">K4L44_02420</name>
</gene>